<dbReference type="Proteomes" id="UP000640866">
    <property type="component" value="Unassembled WGS sequence"/>
</dbReference>
<gene>
    <name evidence="2" type="ORF">IH772_30895</name>
</gene>
<feature type="non-terminal residue" evidence="2">
    <location>
        <position position="112"/>
    </location>
</feature>
<dbReference type="RefSeq" id="WP_192525657.1">
    <property type="nucleotide sequence ID" value="NZ_JACZOI010000893.1"/>
</dbReference>
<accession>A0AAP1RD24</accession>
<proteinExistence type="predicted"/>
<feature type="domain" description="DUF4092" evidence="1">
    <location>
        <begin position="64"/>
        <end position="111"/>
    </location>
</feature>
<dbReference type="AlphaFoldDB" id="A0AAP1RD24"/>
<organism evidence="2 3">
    <name type="scientific">Escherichia coli</name>
    <dbReference type="NCBI Taxonomy" id="562"/>
    <lineage>
        <taxon>Bacteria</taxon>
        <taxon>Pseudomonadati</taxon>
        <taxon>Pseudomonadota</taxon>
        <taxon>Gammaproteobacteria</taxon>
        <taxon>Enterobacterales</taxon>
        <taxon>Enterobacteriaceae</taxon>
        <taxon>Escherichia</taxon>
    </lineage>
</organism>
<comment type="caution">
    <text evidence="2">The sequence shown here is derived from an EMBL/GenBank/DDBJ whole genome shotgun (WGS) entry which is preliminary data.</text>
</comment>
<sequence>RYSTPGQNNTRVVPDDVRKVFAEYPNVINEIINLSLSNGATLDEGDQNVVLPNEFIEQFKTGQAKEIDTAICAKTDGCNEARWFSLTTRNVNDGQIQGVINKLWGVDTNYQS</sequence>
<name>A0AAP1RD24_ECOLX</name>
<dbReference type="InterPro" id="IPR025385">
    <property type="entry name" value="DUF4092"/>
</dbReference>
<evidence type="ECO:0000259" key="1">
    <source>
        <dbReference type="Pfam" id="PF13322"/>
    </source>
</evidence>
<reference evidence="2" key="1">
    <citation type="submission" date="2020-09" db="EMBL/GenBank/DDBJ databases">
        <title>Emerging polyconal dissemination of OXA-244-producing E. coli in France.</title>
        <authorList>
            <person name="Emeraud C."/>
            <person name="Girlich D."/>
            <person name="Bonnin R.A."/>
            <person name="Jousset A.B."/>
            <person name="Naas T."/>
            <person name="Dortet L."/>
        </authorList>
    </citation>
    <scope>NUCLEOTIDE SEQUENCE</scope>
    <source>
        <strain evidence="2">225E3</strain>
    </source>
</reference>
<dbReference type="Pfam" id="PF13322">
    <property type="entry name" value="DUF4092"/>
    <property type="match status" value="1"/>
</dbReference>
<evidence type="ECO:0000313" key="2">
    <source>
        <dbReference type="EMBL" id="MBE0981459.1"/>
    </source>
</evidence>
<evidence type="ECO:0000313" key="3">
    <source>
        <dbReference type="Proteomes" id="UP000640866"/>
    </source>
</evidence>
<dbReference type="EMBL" id="JACZOI010000893">
    <property type="protein sequence ID" value="MBE0981459.1"/>
    <property type="molecule type" value="Genomic_DNA"/>
</dbReference>
<protein>
    <submittedName>
        <fullName evidence="2">DUF4092 domain-containing protein</fullName>
    </submittedName>
</protein>
<feature type="non-terminal residue" evidence="2">
    <location>
        <position position="1"/>
    </location>
</feature>